<organism evidence="1 2">
    <name type="scientific">Panicum miliaceum</name>
    <name type="common">Proso millet</name>
    <name type="synonym">Broomcorn millet</name>
    <dbReference type="NCBI Taxonomy" id="4540"/>
    <lineage>
        <taxon>Eukaryota</taxon>
        <taxon>Viridiplantae</taxon>
        <taxon>Streptophyta</taxon>
        <taxon>Embryophyta</taxon>
        <taxon>Tracheophyta</taxon>
        <taxon>Spermatophyta</taxon>
        <taxon>Magnoliopsida</taxon>
        <taxon>Liliopsida</taxon>
        <taxon>Poales</taxon>
        <taxon>Poaceae</taxon>
        <taxon>PACMAD clade</taxon>
        <taxon>Panicoideae</taxon>
        <taxon>Panicodae</taxon>
        <taxon>Paniceae</taxon>
        <taxon>Panicinae</taxon>
        <taxon>Panicum</taxon>
        <taxon>Panicum sect. Panicum</taxon>
    </lineage>
</organism>
<dbReference type="EMBL" id="PQIB02000009">
    <property type="protein sequence ID" value="RLM98261.1"/>
    <property type="molecule type" value="Genomic_DNA"/>
</dbReference>
<reference evidence="2" key="1">
    <citation type="journal article" date="2019" name="Nat. Commun.">
        <title>The genome of broomcorn millet.</title>
        <authorList>
            <person name="Zou C."/>
            <person name="Miki D."/>
            <person name="Li D."/>
            <person name="Tang Q."/>
            <person name="Xiao L."/>
            <person name="Rajput S."/>
            <person name="Deng P."/>
            <person name="Jia W."/>
            <person name="Huang R."/>
            <person name="Zhang M."/>
            <person name="Sun Y."/>
            <person name="Hu J."/>
            <person name="Fu X."/>
            <person name="Schnable P.S."/>
            <person name="Li F."/>
            <person name="Zhang H."/>
            <person name="Feng B."/>
            <person name="Zhu X."/>
            <person name="Liu R."/>
            <person name="Schnable J.C."/>
            <person name="Zhu J.-K."/>
            <person name="Zhang H."/>
        </authorList>
    </citation>
    <scope>NUCLEOTIDE SEQUENCE [LARGE SCALE GENOMIC DNA]</scope>
</reference>
<dbReference type="Proteomes" id="UP000275267">
    <property type="component" value="Unassembled WGS sequence"/>
</dbReference>
<proteinExistence type="predicted"/>
<dbReference type="AlphaFoldDB" id="A0A3L6R789"/>
<sequence>MLSAPERQNVREILSFLGATATGRCRSRSIGGSGGGGAAAALELEAPFKGGCAELHMALHTAATSVEVRARGGRELQACVVPHHGSPGGGGRGQEAVRAARYVLGFVVRLESECLVFILQGNQALPALHRCSEAQPCPFSLTF</sequence>
<evidence type="ECO:0000313" key="2">
    <source>
        <dbReference type="Proteomes" id="UP000275267"/>
    </source>
</evidence>
<gene>
    <name evidence="1" type="ORF">C2845_PM06G33400</name>
</gene>
<keyword evidence="2" id="KW-1185">Reference proteome</keyword>
<accession>A0A3L6R789</accession>
<evidence type="ECO:0000313" key="1">
    <source>
        <dbReference type="EMBL" id="RLM98261.1"/>
    </source>
</evidence>
<dbReference type="STRING" id="4540.A0A3L6R789"/>
<comment type="caution">
    <text evidence="1">The sequence shown here is derived from an EMBL/GenBank/DDBJ whole genome shotgun (WGS) entry which is preliminary data.</text>
</comment>
<name>A0A3L6R789_PANMI</name>
<protein>
    <submittedName>
        <fullName evidence="1">Uncharacterized protein</fullName>
    </submittedName>
</protein>